<dbReference type="STRING" id="28131.BWX40_03370"/>
<feature type="transmembrane region" description="Helical" evidence="1">
    <location>
        <begin position="60"/>
        <end position="78"/>
    </location>
</feature>
<dbReference type="EMBL" id="AP014597">
    <property type="protein sequence ID" value="BAU17607.1"/>
    <property type="molecule type" value="Genomic_DNA"/>
</dbReference>
<gene>
    <name evidence="2" type="ORF">PIOMA14_I_1099</name>
</gene>
<proteinExistence type="predicted"/>
<keyword evidence="1" id="KW-0812">Transmembrane</keyword>
<keyword evidence="1" id="KW-0472">Membrane</keyword>
<accession>A0A0S3UJL5</accession>
<feature type="transmembrane region" description="Helical" evidence="1">
    <location>
        <begin position="90"/>
        <end position="109"/>
    </location>
</feature>
<dbReference type="Proteomes" id="UP000217431">
    <property type="component" value="Chromosome I"/>
</dbReference>
<keyword evidence="1" id="KW-1133">Transmembrane helix</keyword>
<organism evidence="2 3">
    <name type="scientific">Prevotella intermedia</name>
    <dbReference type="NCBI Taxonomy" id="28131"/>
    <lineage>
        <taxon>Bacteria</taxon>
        <taxon>Pseudomonadati</taxon>
        <taxon>Bacteroidota</taxon>
        <taxon>Bacteroidia</taxon>
        <taxon>Bacteroidales</taxon>
        <taxon>Prevotellaceae</taxon>
        <taxon>Prevotella</taxon>
    </lineage>
</organism>
<dbReference type="AlphaFoldDB" id="A0A0S3UJL5"/>
<evidence type="ECO:0000313" key="3">
    <source>
        <dbReference type="Proteomes" id="UP000217431"/>
    </source>
</evidence>
<reference evidence="2 3" key="1">
    <citation type="journal article" date="2016" name="DNA Res.">
        <title>The complete genome sequencing of Prevotella intermedia strain OMA14 and a subsequent fine-scale, intra-species genomic comparison reveal an unusual amplification of conjugative and mobile transposons and identify a novel Prevotella-lineage-specific repeat.</title>
        <authorList>
            <person name="Naito M."/>
            <person name="Ogura Y."/>
            <person name="Itoh T."/>
            <person name="Shoji M."/>
            <person name="Okamoto M."/>
            <person name="Hayashi T."/>
            <person name="Nakayama K."/>
        </authorList>
    </citation>
    <scope>NUCLEOTIDE SEQUENCE [LARGE SCALE GENOMIC DNA]</scope>
    <source>
        <strain evidence="2 3">OMA14</strain>
    </source>
</reference>
<sequence length="114" mass="13023">MEGNYLGNKKVIMKNILLGVLSIISPLIILATLGIMQGAWFDIEEFVERGDAEVYRPTMVQYLLYYLTSITLFVFSWLLLKYEYKKASNIFCRIVCIALLVLDIGIILVCSFSI</sequence>
<name>A0A0S3UJL5_PREIN</name>
<evidence type="ECO:0000256" key="1">
    <source>
        <dbReference type="SAM" id="Phobius"/>
    </source>
</evidence>
<evidence type="ECO:0000313" key="2">
    <source>
        <dbReference type="EMBL" id="BAU17607.1"/>
    </source>
</evidence>
<feature type="transmembrane region" description="Helical" evidence="1">
    <location>
        <begin position="16"/>
        <end position="40"/>
    </location>
</feature>
<protein>
    <submittedName>
        <fullName evidence="2">Uncharacterized protein</fullName>
    </submittedName>
</protein>